<evidence type="ECO:0000313" key="2">
    <source>
        <dbReference type="Proteomes" id="UP000254508"/>
    </source>
</evidence>
<dbReference type="EMBL" id="CP031358">
    <property type="protein sequence ID" value="AXK43713.1"/>
    <property type="molecule type" value="Genomic_DNA"/>
</dbReference>
<dbReference type="InterPro" id="IPR010845">
    <property type="entry name" value="FlaF"/>
</dbReference>
<keyword evidence="1" id="KW-0969">Cilium</keyword>
<evidence type="ECO:0000313" key="1">
    <source>
        <dbReference type="EMBL" id="AXK43713.1"/>
    </source>
</evidence>
<dbReference type="OrthoDB" id="9808944at2"/>
<protein>
    <submittedName>
        <fullName evidence="1">Flagellar biosynthesis regulatory protein FlaF</fullName>
    </submittedName>
</protein>
<proteinExistence type="predicted"/>
<gene>
    <name evidence="1" type="ORF">DVR09_14745</name>
</gene>
<sequence length="115" mass="12421">MSAAAYQTTQRRSEQPRSAEYRLMAQITGEMIAAKEGGLLGTALAEPLSRNRELWNVFSNDCASSENGLPEALRASIISLGIWVDKHTSGVIGGREEIDDLIDVNRSIMEGLAAA</sequence>
<accession>A0A345YIG1</accession>
<name>A0A345YIG1_9SPHN</name>
<dbReference type="NCBIfam" id="NF009435">
    <property type="entry name" value="PRK12794.1"/>
    <property type="match status" value="1"/>
</dbReference>
<organism evidence="1 2">
    <name type="scientific">Erythrobacter aureus</name>
    <dbReference type="NCBI Taxonomy" id="2182384"/>
    <lineage>
        <taxon>Bacteria</taxon>
        <taxon>Pseudomonadati</taxon>
        <taxon>Pseudomonadota</taxon>
        <taxon>Alphaproteobacteria</taxon>
        <taxon>Sphingomonadales</taxon>
        <taxon>Erythrobacteraceae</taxon>
        <taxon>Erythrobacter/Porphyrobacter group</taxon>
        <taxon>Erythrobacter</taxon>
    </lineage>
</organism>
<dbReference type="Proteomes" id="UP000254508">
    <property type="component" value="Plasmid unnamed"/>
</dbReference>
<geneLocation type="plasmid" evidence="1 2">
    <name>unnamed</name>
</geneLocation>
<keyword evidence="1" id="KW-0966">Cell projection</keyword>
<dbReference type="GO" id="GO:0044781">
    <property type="term" value="P:bacterial-type flagellum organization"/>
    <property type="evidence" value="ECO:0007669"/>
    <property type="project" value="InterPro"/>
</dbReference>
<reference evidence="1 2" key="1">
    <citation type="submission" date="2018-07" db="EMBL/GenBank/DDBJ databases">
        <title>Genome sequence of Erythrobacter strain YH-07, an antagonistic bacterium isolated from Yellow Sea.</title>
        <authorList>
            <person name="Tang T."/>
            <person name="Liu Q."/>
            <person name="Sun X."/>
        </authorList>
    </citation>
    <scope>NUCLEOTIDE SEQUENCE [LARGE SCALE GENOMIC DNA]</scope>
    <source>
        <strain evidence="1 2">YH-07</strain>
        <plasmid evidence="1 2">unnamed</plasmid>
    </source>
</reference>
<keyword evidence="1" id="KW-0614">Plasmid</keyword>
<keyword evidence="1" id="KW-0282">Flagellum</keyword>
<dbReference type="KEGG" id="err:DVR09_14745"/>
<dbReference type="RefSeq" id="WP_115418026.1">
    <property type="nucleotide sequence ID" value="NZ_CP031358.1"/>
</dbReference>
<keyword evidence="2" id="KW-1185">Reference proteome</keyword>
<dbReference type="Pfam" id="PF07309">
    <property type="entry name" value="FlaF"/>
    <property type="match status" value="1"/>
</dbReference>
<dbReference type="AlphaFoldDB" id="A0A345YIG1"/>